<keyword evidence="7" id="KW-0689">Ribosomal protein</keyword>
<comment type="subcellular location">
    <subcellularLocation>
        <location evidence="6">Cytoplasm</location>
    </subcellularLocation>
</comment>
<dbReference type="InterPro" id="IPR029063">
    <property type="entry name" value="SAM-dependent_MTases_sf"/>
</dbReference>
<dbReference type="RefSeq" id="WP_204118964.1">
    <property type="nucleotide sequence ID" value="NZ_BOLV01000009.1"/>
</dbReference>
<gene>
    <name evidence="6 7" type="primary">prmA</name>
    <name evidence="7" type="ORF">ACFQ41_11940</name>
</gene>
<protein>
    <recommendedName>
        <fullName evidence="6">Ribosomal protein L11 methyltransferase</fullName>
        <shortName evidence="6">L11 Mtase</shortName>
        <ecNumber evidence="6">2.1.1.-</ecNumber>
    </recommendedName>
</protein>
<comment type="caution">
    <text evidence="7">The sequence shown here is derived from an EMBL/GenBank/DDBJ whole genome shotgun (WGS) entry which is preliminary data.</text>
</comment>
<dbReference type="HAMAP" id="MF_00735">
    <property type="entry name" value="Methyltr_PrmA"/>
    <property type="match status" value="1"/>
</dbReference>
<dbReference type="GO" id="GO:0032259">
    <property type="term" value="P:methylation"/>
    <property type="evidence" value="ECO:0007669"/>
    <property type="project" value="UniProtKB-KW"/>
</dbReference>
<dbReference type="GO" id="GO:0005840">
    <property type="term" value="C:ribosome"/>
    <property type="evidence" value="ECO:0007669"/>
    <property type="project" value="UniProtKB-KW"/>
</dbReference>
<evidence type="ECO:0000313" key="7">
    <source>
        <dbReference type="EMBL" id="MFD1400022.1"/>
    </source>
</evidence>
<evidence type="ECO:0000256" key="5">
    <source>
        <dbReference type="ARBA" id="ARBA00022691"/>
    </source>
</evidence>
<evidence type="ECO:0000256" key="4">
    <source>
        <dbReference type="ARBA" id="ARBA00022679"/>
    </source>
</evidence>
<dbReference type="NCBIfam" id="TIGR00406">
    <property type="entry name" value="prmA"/>
    <property type="match status" value="1"/>
</dbReference>
<keyword evidence="5 6" id="KW-0949">S-adenosyl-L-methionine</keyword>
<evidence type="ECO:0000256" key="1">
    <source>
        <dbReference type="ARBA" id="ARBA00009741"/>
    </source>
</evidence>
<dbReference type="Pfam" id="PF06325">
    <property type="entry name" value="PrmA"/>
    <property type="match status" value="1"/>
</dbReference>
<keyword evidence="2 6" id="KW-0963">Cytoplasm</keyword>
<keyword evidence="7" id="KW-0687">Ribonucleoprotein</keyword>
<evidence type="ECO:0000313" key="8">
    <source>
        <dbReference type="Proteomes" id="UP001597199"/>
    </source>
</evidence>
<dbReference type="PANTHER" id="PTHR43648:SF1">
    <property type="entry name" value="ELECTRON TRANSFER FLAVOPROTEIN BETA SUBUNIT LYSINE METHYLTRANSFERASE"/>
    <property type="match status" value="1"/>
</dbReference>
<feature type="binding site" evidence="6">
    <location>
        <position position="248"/>
    </location>
    <ligand>
        <name>S-adenosyl-L-methionine</name>
        <dbReference type="ChEBI" id="CHEBI:59789"/>
    </ligand>
</feature>
<evidence type="ECO:0000256" key="2">
    <source>
        <dbReference type="ARBA" id="ARBA00022490"/>
    </source>
</evidence>
<dbReference type="Proteomes" id="UP001597199">
    <property type="component" value="Unassembled WGS sequence"/>
</dbReference>
<keyword evidence="4 6" id="KW-0808">Transferase</keyword>
<dbReference type="PIRSF" id="PIRSF000401">
    <property type="entry name" value="RPL11_MTase"/>
    <property type="match status" value="1"/>
</dbReference>
<keyword evidence="8" id="KW-1185">Reference proteome</keyword>
<dbReference type="PANTHER" id="PTHR43648">
    <property type="entry name" value="ELECTRON TRANSFER FLAVOPROTEIN BETA SUBUNIT LYSINE METHYLTRANSFERASE"/>
    <property type="match status" value="1"/>
</dbReference>
<comment type="similarity">
    <text evidence="1 6">Belongs to the methyltransferase superfamily. PrmA family.</text>
</comment>
<name>A0ABW4BHP7_9LACO</name>
<dbReference type="InterPro" id="IPR050078">
    <property type="entry name" value="Ribosomal_L11_MeTrfase_PrmA"/>
</dbReference>
<dbReference type="GO" id="GO:0008168">
    <property type="term" value="F:methyltransferase activity"/>
    <property type="evidence" value="ECO:0007669"/>
    <property type="project" value="UniProtKB-KW"/>
</dbReference>
<keyword evidence="3 6" id="KW-0489">Methyltransferase</keyword>
<comment type="catalytic activity">
    <reaction evidence="6">
        <text>L-lysyl-[protein] + 3 S-adenosyl-L-methionine = N(6),N(6),N(6)-trimethyl-L-lysyl-[protein] + 3 S-adenosyl-L-homocysteine + 3 H(+)</text>
        <dbReference type="Rhea" id="RHEA:54192"/>
        <dbReference type="Rhea" id="RHEA-COMP:9752"/>
        <dbReference type="Rhea" id="RHEA-COMP:13826"/>
        <dbReference type="ChEBI" id="CHEBI:15378"/>
        <dbReference type="ChEBI" id="CHEBI:29969"/>
        <dbReference type="ChEBI" id="CHEBI:57856"/>
        <dbReference type="ChEBI" id="CHEBI:59789"/>
        <dbReference type="ChEBI" id="CHEBI:61961"/>
    </reaction>
</comment>
<dbReference type="SUPFAM" id="SSF53335">
    <property type="entry name" value="S-adenosyl-L-methionine-dependent methyltransferases"/>
    <property type="match status" value="1"/>
</dbReference>
<dbReference type="InterPro" id="IPR004498">
    <property type="entry name" value="Ribosomal_PrmA_MeTrfase"/>
</dbReference>
<dbReference type="EMBL" id="JBHTOA010000046">
    <property type="protein sequence ID" value="MFD1400022.1"/>
    <property type="molecule type" value="Genomic_DNA"/>
</dbReference>
<evidence type="ECO:0000256" key="3">
    <source>
        <dbReference type="ARBA" id="ARBA00022603"/>
    </source>
</evidence>
<dbReference type="Gene3D" id="3.40.50.150">
    <property type="entry name" value="Vaccinia Virus protein VP39"/>
    <property type="match status" value="1"/>
</dbReference>
<feature type="binding site" evidence="6">
    <location>
        <position position="184"/>
    </location>
    <ligand>
        <name>S-adenosyl-L-methionine</name>
        <dbReference type="ChEBI" id="CHEBI:59789"/>
    </ligand>
</feature>
<comment type="function">
    <text evidence="6">Methylates ribosomal protein L11.</text>
</comment>
<dbReference type="CDD" id="cd02440">
    <property type="entry name" value="AdoMet_MTases"/>
    <property type="match status" value="1"/>
</dbReference>
<sequence>MDDWFELAVETSSEAVEAVSNFLIEAGAAGIQIEDAADFQRGSQSKTGVWFDPDSVPHRTTGAAVKGYFASSLHPSELMTRLQAEVDQLPSFGLAKGSGKISVVNIAQADWANAWKKYYHPLRITRYLTIVPAWLDYTPQQDGEQVIKLDPDMAFGTGSHPTTALMLRLLEAVIRGGETMIDVGTGSGILAVAARRLGVAHVLATDVDEVAVANAEANLALNPDDQIDVIANDLLTGIEQPVDLVAANILANVLTPLIPQVASRLKPHGSFLLSGIYREKAAAIKATLAANGFKVRSEWQEGDWVAIVAGHAEEADA</sequence>
<reference evidence="8" key="1">
    <citation type="journal article" date="2019" name="Int. J. Syst. Evol. Microbiol.">
        <title>The Global Catalogue of Microorganisms (GCM) 10K type strain sequencing project: providing services to taxonomists for standard genome sequencing and annotation.</title>
        <authorList>
            <consortium name="The Broad Institute Genomics Platform"/>
            <consortium name="The Broad Institute Genome Sequencing Center for Infectious Disease"/>
            <person name="Wu L."/>
            <person name="Ma J."/>
        </authorList>
    </citation>
    <scope>NUCLEOTIDE SEQUENCE [LARGE SCALE GENOMIC DNA]</scope>
    <source>
        <strain evidence="8">CCM 9110</strain>
    </source>
</reference>
<feature type="binding site" evidence="6">
    <location>
        <position position="206"/>
    </location>
    <ligand>
        <name>S-adenosyl-L-methionine</name>
        <dbReference type="ChEBI" id="CHEBI:59789"/>
    </ligand>
</feature>
<proteinExistence type="inferred from homology"/>
<evidence type="ECO:0000256" key="6">
    <source>
        <dbReference type="HAMAP-Rule" id="MF_00735"/>
    </source>
</evidence>
<dbReference type="EC" id="2.1.1.-" evidence="6"/>
<feature type="binding site" evidence="6">
    <location>
        <position position="163"/>
    </location>
    <ligand>
        <name>S-adenosyl-L-methionine</name>
        <dbReference type="ChEBI" id="CHEBI:59789"/>
    </ligand>
</feature>
<organism evidence="7 8">
    <name type="scientific">Lacticaseibacillus suilingensis</name>
    <dbReference type="NCBI Taxonomy" id="2799577"/>
    <lineage>
        <taxon>Bacteria</taxon>
        <taxon>Bacillati</taxon>
        <taxon>Bacillota</taxon>
        <taxon>Bacilli</taxon>
        <taxon>Lactobacillales</taxon>
        <taxon>Lactobacillaceae</taxon>
        <taxon>Lacticaseibacillus</taxon>
    </lineage>
</organism>
<accession>A0ABW4BHP7</accession>